<dbReference type="NCBIfam" id="TIGR03696">
    <property type="entry name" value="Rhs_assc_core"/>
    <property type="match status" value="1"/>
</dbReference>
<reference evidence="1 2" key="1">
    <citation type="submission" date="2018-07" db="EMBL/GenBank/DDBJ databases">
        <title>Genome sequencing of Moraxellaceae gen. HYN0046.</title>
        <authorList>
            <person name="Kim M."/>
            <person name="Yi H."/>
        </authorList>
    </citation>
    <scope>NUCLEOTIDE SEQUENCE [LARGE SCALE GENOMIC DNA]</scope>
    <source>
        <strain evidence="1 2">HYN0046</strain>
    </source>
</reference>
<organism evidence="1 2">
    <name type="scientific">Aquirhabdus parva</name>
    <dbReference type="NCBI Taxonomy" id="2283318"/>
    <lineage>
        <taxon>Bacteria</taxon>
        <taxon>Pseudomonadati</taxon>
        <taxon>Pseudomonadota</taxon>
        <taxon>Gammaproteobacteria</taxon>
        <taxon>Moraxellales</taxon>
        <taxon>Moraxellaceae</taxon>
        <taxon>Aquirhabdus</taxon>
    </lineage>
</organism>
<dbReference type="EMBL" id="CP031222">
    <property type="protein sequence ID" value="AXI02598.1"/>
    <property type="molecule type" value="Genomic_DNA"/>
</dbReference>
<dbReference type="OrthoDB" id="9816400at2"/>
<dbReference type="InterPro" id="IPR022385">
    <property type="entry name" value="Rhs_assc_core"/>
</dbReference>
<dbReference type="Proteomes" id="UP000253940">
    <property type="component" value="Chromosome"/>
</dbReference>
<proteinExistence type="predicted"/>
<sequence length="142" mass="15310">MEPDPLGLKAGLNPYAYTGNNPVNQVDSTGLCIEDLCVGEIIAARYAIMIATPYVVQGANYVYINAPGMATIIESLLPSSAGAMSSALGLASKPERQISECVLSRAYKDEVKGIVGNEDHDGFISKYFALQQKVTIWKCFEK</sequence>
<accession>A0A345P5N9</accession>
<protein>
    <recommendedName>
        <fullName evidence="3">RHS repeat-associated core domain-containing protein</fullName>
    </recommendedName>
</protein>
<evidence type="ECO:0008006" key="3">
    <source>
        <dbReference type="Google" id="ProtNLM"/>
    </source>
</evidence>
<evidence type="ECO:0000313" key="2">
    <source>
        <dbReference type="Proteomes" id="UP000253940"/>
    </source>
</evidence>
<gene>
    <name evidence="1" type="ORF">HYN46_07015</name>
</gene>
<name>A0A345P5N9_9GAMM</name>
<dbReference type="KEGG" id="mbah:HYN46_07015"/>
<dbReference type="AlphaFoldDB" id="A0A345P5N9"/>
<dbReference type="Gene3D" id="2.180.10.10">
    <property type="entry name" value="RHS repeat-associated core"/>
    <property type="match status" value="1"/>
</dbReference>
<evidence type="ECO:0000313" key="1">
    <source>
        <dbReference type="EMBL" id="AXI02598.1"/>
    </source>
</evidence>
<keyword evidence="2" id="KW-1185">Reference proteome</keyword>